<dbReference type="NCBIfam" id="TIGR04183">
    <property type="entry name" value="Por_Secre_tail"/>
    <property type="match status" value="1"/>
</dbReference>
<evidence type="ECO:0000313" key="15">
    <source>
        <dbReference type="EMBL" id="STD55766.1"/>
    </source>
</evidence>
<dbReference type="SUPFAM" id="SSF55486">
    <property type="entry name" value="Metalloproteases ('zincins'), catalytic domain"/>
    <property type="match status" value="1"/>
</dbReference>
<evidence type="ECO:0000313" key="16">
    <source>
        <dbReference type="Proteomes" id="UP000254737"/>
    </source>
</evidence>
<evidence type="ECO:0000256" key="1">
    <source>
        <dbReference type="ARBA" id="ARBA00001947"/>
    </source>
</evidence>
<dbReference type="STRING" id="343874.GCA_000805695_01889"/>
<dbReference type="Proteomes" id="UP000254737">
    <property type="component" value="Unassembled WGS sequence"/>
</dbReference>
<dbReference type="GO" id="GO:0008270">
    <property type="term" value="F:zinc ion binding"/>
    <property type="evidence" value="ECO:0007669"/>
    <property type="project" value="InterPro"/>
</dbReference>
<dbReference type="InterPro" id="IPR027268">
    <property type="entry name" value="Peptidase_M4/M1_CTD_sf"/>
</dbReference>
<keyword evidence="8" id="KW-0378">Hydrolase</keyword>
<evidence type="ECO:0000256" key="3">
    <source>
        <dbReference type="ARBA" id="ARBA00006006"/>
    </source>
</evidence>
<dbReference type="Pfam" id="PF02128">
    <property type="entry name" value="Peptidase_M36"/>
    <property type="match status" value="1"/>
</dbReference>
<dbReference type="InterPro" id="IPR050371">
    <property type="entry name" value="Fungal_virulence_M36"/>
</dbReference>
<dbReference type="RefSeq" id="WP_052217939.1">
    <property type="nucleotide sequence ID" value="NZ_JSYQ01000028.1"/>
</dbReference>
<dbReference type="EMBL" id="UFXS01000001">
    <property type="protein sequence ID" value="STD55766.1"/>
    <property type="molecule type" value="Genomic_DNA"/>
</dbReference>
<evidence type="ECO:0000256" key="8">
    <source>
        <dbReference type="ARBA" id="ARBA00022801"/>
    </source>
</evidence>
<evidence type="ECO:0000256" key="6">
    <source>
        <dbReference type="ARBA" id="ARBA00022723"/>
    </source>
</evidence>
<dbReference type="CDD" id="cd09596">
    <property type="entry name" value="M36"/>
    <property type="match status" value="1"/>
</dbReference>
<keyword evidence="6" id="KW-0479">Metal-binding</keyword>
<dbReference type="Pfam" id="PF02225">
    <property type="entry name" value="PA"/>
    <property type="match status" value="1"/>
</dbReference>
<sequence>MKKNQFKALLLLPFFTLQVLQAQNHELEIKNYFQTNTKSSKSFNQSNDFKIINVDPSKSLKGDVVIVQQKIDGIPVFNRSATFLITGNKIDHVTDGFDYNISKINAKSQKEIINEKNAFLSFANSIQLKNASSYSLDKESSKINEKRSLIPNKVDYVLSEFIYFISKDEAKLAYKFVFRDKNSGNGWLAIVDAITSEVLLKTITTINDHFHENDSFLSQNYNTPDTKKTVAYPLIDKSIKVENFASGAKYNIFKLPVEAPTFGNRTIINDPINDTYAPLGWNNTNNPDLDFFKEYSFGNNTMVYSDENNLNVLADLNQLVYAPEQNFDFQLDITKDVDTYRDASLANLFYMNNAIHDISYQFGFTETARNFQYTNLDRGGVGDDYVIAEGRDGGAYDNANFLPLSEGYPPVMQMYLWSPKFYNGIKVNSPESLANFSANTKYPVDVPKFPLEGITGDLVVSIPENGCTPFNNNDEIKNKIVLIKRGDCSFQEKYINAGNASAKAIIYYNATDEQQIGSYNSGVLMSPEEPAFYSVLIDHKAGETLKNALKTNENLNLRIDKDFTSQPDGSLDNGIIAHEYAHGISNRLTSIGEHCLLSTESNEQMGEGWSDYIALMLTLKPTDNASIARGMGTYALNEDTNGLGIRPAKYSPDFKINDYTYGRTNGMEIASFLFGISIGTSPDVHSIGFVWNTMLWDLTWKYVEKYGYNYDVTADKNSGTARALQLIIDGMKLQKCNPSFVDGRDAILAADEKQTGGENKCMIWNVFSKRGLGVKADPGGLNGLWYEQDKPNPDLYDQVEDFTVPKECELSTTDINTTKTVNISPNPAKDEVYITAKNLNGNYQVKIYNMTGSLVKDVSYNPSYQKSINVSNLTNGVYVIKIEGEKINHSQKLIIKK</sequence>
<organism evidence="15 16">
    <name type="scientific">Empedobacter falsenii</name>
    <dbReference type="NCBI Taxonomy" id="343874"/>
    <lineage>
        <taxon>Bacteria</taxon>
        <taxon>Pseudomonadati</taxon>
        <taxon>Bacteroidota</taxon>
        <taxon>Flavobacteriia</taxon>
        <taxon>Flavobacteriales</taxon>
        <taxon>Weeksellaceae</taxon>
        <taxon>Empedobacter</taxon>
    </lineage>
</organism>
<dbReference type="GO" id="GO:0004222">
    <property type="term" value="F:metalloendopeptidase activity"/>
    <property type="evidence" value="ECO:0007669"/>
    <property type="project" value="InterPro"/>
</dbReference>
<comment type="subcellular location">
    <subcellularLocation>
        <location evidence="2">Secreted</location>
    </subcellularLocation>
</comment>
<evidence type="ECO:0000256" key="9">
    <source>
        <dbReference type="ARBA" id="ARBA00022833"/>
    </source>
</evidence>
<comment type="similarity">
    <text evidence="3">Belongs to the peptidase M36 family.</text>
</comment>
<gene>
    <name evidence="15" type="ORF">NCTC13456_01746</name>
</gene>
<feature type="signal peptide" evidence="12">
    <location>
        <begin position="1"/>
        <end position="22"/>
    </location>
</feature>
<feature type="domain" description="PA" evidence="13">
    <location>
        <begin position="454"/>
        <end position="545"/>
    </location>
</feature>
<keyword evidence="5" id="KW-0645">Protease</keyword>
<evidence type="ECO:0000256" key="5">
    <source>
        <dbReference type="ARBA" id="ARBA00022670"/>
    </source>
</evidence>
<evidence type="ECO:0000259" key="14">
    <source>
        <dbReference type="Pfam" id="PF18962"/>
    </source>
</evidence>
<dbReference type="InterPro" id="IPR001842">
    <property type="entry name" value="Peptidase_M36"/>
</dbReference>
<comment type="cofactor">
    <cofactor evidence="1">
        <name>Zn(2+)</name>
        <dbReference type="ChEBI" id="CHEBI:29105"/>
    </cofactor>
</comment>
<evidence type="ECO:0000256" key="10">
    <source>
        <dbReference type="ARBA" id="ARBA00023049"/>
    </source>
</evidence>
<keyword evidence="9" id="KW-0862">Zinc</keyword>
<evidence type="ECO:0000259" key="13">
    <source>
        <dbReference type="Pfam" id="PF02225"/>
    </source>
</evidence>
<dbReference type="Gene3D" id="1.10.390.10">
    <property type="entry name" value="Neutral Protease Domain 2"/>
    <property type="match status" value="1"/>
</dbReference>
<dbReference type="SUPFAM" id="SSF52025">
    <property type="entry name" value="PA domain"/>
    <property type="match status" value="1"/>
</dbReference>
<dbReference type="AlphaFoldDB" id="A0A376GBD4"/>
<reference evidence="15 16" key="1">
    <citation type="submission" date="2018-06" db="EMBL/GenBank/DDBJ databases">
        <authorList>
            <consortium name="Pathogen Informatics"/>
            <person name="Doyle S."/>
        </authorList>
    </citation>
    <scope>NUCLEOTIDE SEQUENCE [LARGE SCALE GENOMIC DNA]</scope>
    <source>
        <strain evidence="15 16">NCTC13456</strain>
    </source>
</reference>
<keyword evidence="10" id="KW-0482">Metalloprotease</keyword>
<keyword evidence="11" id="KW-0865">Zymogen</keyword>
<feature type="domain" description="Secretion system C-terminal sorting" evidence="14">
    <location>
        <begin position="823"/>
        <end position="895"/>
    </location>
</feature>
<keyword evidence="4" id="KW-0964">Secreted</keyword>
<dbReference type="GO" id="GO:0006508">
    <property type="term" value="P:proteolysis"/>
    <property type="evidence" value="ECO:0007669"/>
    <property type="project" value="UniProtKB-KW"/>
</dbReference>
<proteinExistence type="inferred from homology"/>
<evidence type="ECO:0000256" key="2">
    <source>
        <dbReference type="ARBA" id="ARBA00004613"/>
    </source>
</evidence>
<dbReference type="Pfam" id="PF18962">
    <property type="entry name" value="Por_Secre_tail"/>
    <property type="match status" value="1"/>
</dbReference>
<dbReference type="InterPro" id="IPR003137">
    <property type="entry name" value="PA_domain"/>
</dbReference>
<protein>
    <submittedName>
        <fullName evidence="15">Por secretion system C-terminal sorting domain</fullName>
    </submittedName>
</protein>
<evidence type="ECO:0000256" key="7">
    <source>
        <dbReference type="ARBA" id="ARBA00022729"/>
    </source>
</evidence>
<evidence type="ECO:0000256" key="12">
    <source>
        <dbReference type="SAM" id="SignalP"/>
    </source>
</evidence>
<dbReference type="Gene3D" id="3.10.170.10">
    <property type="match status" value="1"/>
</dbReference>
<keyword evidence="7 12" id="KW-0732">Signal</keyword>
<dbReference type="PANTHER" id="PTHR33478">
    <property type="entry name" value="EXTRACELLULAR METALLOPROTEINASE MEP"/>
    <property type="match status" value="1"/>
</dbReference>
<dbReference type="PANTHER" id="PTHR33478:SF1">
    <property type="entry name" value="EXTRACELLULAR METALLOPROTEINASE MEP"/>
    <property type="match status" value="1"/>
</dbReference>
<evidence type="ECO:0000256" key="11">
    <source>
        <dbReference type="ARBA" id="ARBA00023145"/>
    </source>
</evidence>
<dbReference type="InterPro" id="IPR026444">
    <property type="entry name" value="Secre_tail"/>
</dbReference>
<accession>A0A376GBD4</accession>
<dbReference type="OrthoDB" id="5377264at2"/>
<dbReference type="InterPro" id="IPR046450">
    <property type="entry name" value="PA_dom_sf"/>
</dbReference>
<feature type="chain" id="PRO_5017036965" evidence="12">
    <location>
        <begin position="23"/>
        <end position="897"/>
    </location>
</feature>
<dbReference type="Gene3D" id="3.50.30.30">
    <property type="match status" value="1"/>
</dbReference>
<evidence type="ECO:0000256" key="4">
    <source>
        <dbReference type="ARBA" id="ARBA00022525"/>
    </source>
</evidence>
<name>A0A376GBD4_9FLAO</name>
<dbReference type="GO" id="GO:0005615">
    <property type="term" value="C:extracellular space"/>
    <property type="evidence" value="ECO:0007669"/>
    <property type="project" value="InterPro"/>
</dbReference>